<comment type="subcellular location">
    <subcellularLocation>
        <location evidence="1">Cytoplasm</location>
    </subcellularLocation>
</comment>
<feature type="repeat" description="TPR" evidence="6">
    <location>
        <begin position="146"/>
        <end position="179"/>
    </location>
</feature>
<accession>A0AA88HH96</accession>
<dbReference type="EMBL" id="JAVRJZ010000018">
    <property type="protein sequence ID" value="KAK2708950.1"/>
    <property type="molecule type" value="Genomic_DNA"/>
</dbReference>
<evidence type="ECO:0000256" key="4">
    <source>
        <dbReference type="ARBA" id="ARBA00022803"/>
    </source>
</evidence>
<dbReference type="Gene3D" id="1.10.260.100">
    <property type="match status" value="1"/>
</dbReference>
<dbReference type="FunFam" id="1.10.260.100:FF:000002">
    <property type="entry name" value="Stress-induced-phosphoprotein 1 (Hsp70/Hsp90-organizing)"/>
    <property type="match status" value="1"/>
</dbReference>
<dbReference type="Proteomes" id="UP001187531">
    <property type="component" value="Unassembled WGS sequence"/>
</dbReference>
<name>A0AA88HH96_ARTSF</name>
<dbReference type="EMBL" id="JAVRJZ010000018">
    <property type="protein sequence ID" value="KAK2708948.1"/>
    <property type="molecule type" value="Genomic_DNA"/>
</dbReference>
<dbReference type="InterPro" id="IPR013105">
    <property type="entry name" value="TPR_2"/>
</dbReference>
<dbReference type="SUPFAM" id="SSF48452">
    <property type="entry name" value="TPR-like"/>
    <property type="match status" value="2"/>
</dbReference>
<dbReference type="GO" id="GO:0051879">
    <property type="term" value="F:Hsp90 protein binding"/>
    <property type="evidence" value="ECO:0007669"/>
    <property type="project" value="TreeGrafter"/>
</dbReference>
<dbReference type="Pfam" id="PF13424">
    <property type="entry name" value="TPR_12"/>
    <property type="match status" value="1"/>
</dbReference>
<evidence type="ECO:0000256" key="2">
    <source>
        <dbReference type="ARBA" id="ARBA00022490"/>
    </source>
</evidence>
<dbReference type="Pfam" id="PF13181">
    <property type="entry name" value="TPR_8"/>
    <property type="match status" value="1"/>
</dbReference>
<evidence type="ECO:0000256" key="6">
    <source>
        <dbReference type="PROSITE-ProRule" id="PRU00339"/>
    </source>
</evidence>
<dbReference type="InterPro" id="IPR019734">
    <property type="entry name" value="TPR_rpt"/>
</dbReference>
<dbReference type="AlphaFoldDB" id="A0AA88HH96"/>
<feature type="repeat" description="TPR" evidence="6">
    <location>
        <begin position="86"/>
        <end position="119"/>
    </location>
</feature>
<dbReference type="FunFam" id="1.25.40.10:FF:000010">
    <property type="entry name" value="Stress-induced phosphoprotein 1"/>
    <property type="match status" value="1"/>
</dbReference>
<dbReference type="FunFam" id="1.25.40.10:FF:000027">
    <property type="entry name" value="stress-induced-phosphoprotein 1 isoform X1"/>
    <property type="match status" value="1"/>
</dbReference>
<keyword evidence="9" id="KW-1185">Reference proteome</keyword>
<dbReference type="PANTHER" id="PTHR22904:SF523">
    <property type="entry name" value="STRESS-INDUCED-PHOSPHOPROTEIN 1"/>
    <property type="match status" value="1"/>
</dbReference>
<keyword evidence="3" id="KW-0677">Repeat</keyword>
<sequence length="326" mass="37166">MDVDLSNQEQAIKFKEQGNDAYKKKDFEKALELYNKAIELDSNNMVYYTNVAAVLFEQKDYDKCIDTCIKAVDIGRENKADFKLIAKAYARIGNAARKLGDLKKAKMYYEKSLSEHRTPDVKTLLSETEALWKEEERKAYVNPELAEQEKEKGNELFKKGQFSEALKYYTEAIKRNPDDAKLYSNRAACYTKLAAFDLGLKDCEKCLEIDPKFTKAWIRKGKILQGMQQYTKASAAYQSAIELDANASEAVEGYRQCVMAASSNPEEVRKNAMTDPEIQQILRDPAMRMILEQMQSDPKALMDHLKNPEVAAKINKLLESGLISIQ</sequence>
<evidence type="ECO:0000256" key="3">
    <source>
        <dbReference type="ARBA" id="ARBA00022737"/>
    </source>
</evidence>
<dbReference type="PROSITE" id="PS50005">
    <property type="entry name" value="TPR"/>
    <property type="match status" value="4"/>
</dbReference>
<keyword evidence="2" id="KW-0963">Cytoplasm</keyword>
<dbReference type="InterPro" id="IPR041243">
    <property type="entry name" value="STI1/HOP_DP"/>
</dbReference>
<dbReference type="Gene3D" id="1.25.40.10">
    <property type="entry name" value="Tetratricopeptide repeat domain"/>
    <property type="match status" value="2"/>
</dbReference>
<feature type="repeat" description="TPR" evidence="6">
    <location>
        <begin position="11"/>
        <end position="44"/>
    </location>
</feature>
<organism evidence="8 9">
    <name type="scientific">Artemia franciscana</name>
    <name type="common">Brine shrimp</name>
    <name type="synonym">Artemia sanfranciscana</name>
    <dbReference type="NCBI Taxonomy" id="6661"/>
    <lineage>
        <taxon>Eukaryota</taxon>
        <taxon>Metazoa</taxon>
        <taxon>Ecdysozoa</taxon>
        <taxon>Arthropoda</taxon>
        <taxon>Crustacea</taxon>
        <taxon>Branchiopoda</taxon>
        <taxon>Anostraca</taxon>
        <taxon>Artemiidae</taxon>
        <taxon>Artemia</taxon>
    </lineage>
</organism>
<evidence type="ECO:0000259" key="7">
    <source>
        <dbReference type="SMART" id="SM00727"/>
    </source>
</evidence>
<dbReference type="SMART" id="SM00028">
    <property type="entry name" value="TPR"/>
    <property type="match status" value="6"/>
</dbReference>
<protein>
    <recommendedName>
        <fullName evidence="5">Stress-induced-phosphoprotein 1</fullName>
    </recommendedName>
</protein>
<dbReference type="InterPro" id="IPR011990">
    <property type="entry name" value="TPR-like_helical_dom_sf"/>
</dbReference>
<dbReference type="GO" id="GO:0005737">
    <property type="term" value="C:cytoplasm"/>
    <property type="evidence" value="ECO:0007669"/>
    <property type="project" value="UniProtKB-SubCell"/>
</dbReference>
<gene>
    <name evidence="8" type="ORF">QYM36_014541</name>
</gene>
<evidence type="ECO:0000256" key="5">
    <source>
        <dbReference type="ARBA" id="ARBA00026193"/>
    </source>
</evidence>
<comment type="caution">
    <text evidence="8">The sequence shown here is derived from an EMBL/GenBank/DDBJ whole genome shotgun (WGS) entry which is preliminary data.</text>
</comment>
<dbReference type="Pfam" id="PF17830">
    <property type="entry name" value="STI1-HOP_DP"/>
    <property type="match status" value="1"/>
</dbReference>
<dbReference type="InterPro" id="IPR006636">
    <property type="entry name" value="STI1_HS-bd"/>
</dbReference>
<dbReference type="PANTHER" id="PTHR22904">
    <property type="entry name" value="TPR REPEAT CONTAINING PROTEIN"/>
    <property type="match status" value="1"/>
</dbReference>
<dbReference type="SMART" id="SM00727">
    <property type="entry name" value="STI1"/>
    <property type="match status" value="1"/>
</dbReference>
<dbReference type="Pfam" id="PF07719">
    <property type="entry name" value="TPR_2"/>
    <property type="match status" value="1"/>
</dbReference>
<evidence type="ECO:0000313" key="9">
    <source>
        <dbReference type="Proteomes" id="UP001187531"/>
    </source>
</evidence>
<keyword evidence="4 6" id="KW-0802">TPR repeat</keyword>
<evidence type="ECO:0000256" key="1">
    <source>
        <dbReference type="ARBA" id="ARBA00004496"/>
    </source>
</evidence>
<feature type="domain" description="STI1" evidence="7">
    <location>
        <begin position="275"/>
        <end position="314"/>
    </location>
</feature>
<evidence type="ECO:0000313" key="8">
    <source>
        <dbReference type="EMBL" id="KAK2708948.1"/>
    </source>
</evidence>
<feature type="repeat" description="TPR" evidence="6">
    <location>
        <begin position="214"/>
        <end position="247"/>
    </location>
</feature>
<reference evidence="8" key="1">
    <citation type="submission" date="2023-07" db="EMBL/GenBank/DDBJ databases">
        <title>Chromosome-level genome assembly of Artemia franciscana.</title>
        <authorList>
            <person name="Jo E."/>
        </authorList>
    </citation>
    <scope>NUCLEOTIDE SEQUENCE</scope>
    <source>
        <tissue evidence="8">Whole body</tissue>
    </source>
</reference>
<dbReference type="Pfam" id="PF13414">
    <property type="entry name" value="TPR_11"/>
    <property type="match status" value="1"/>
</dbReference>
<proteinExistence type="predicted"/>